<dbReference type="RefSeq" id="WP_161096463.1">
    <property type="nucleotide sequence ID" value="NZ_WWCW01000021.1"/>
</dbReference>
<dbReference type="EMBL" id="WWCW01000021">
    <property type="protein sequence ID" value="MYM87304.1"/>
    <property type="molecule type" value="Genomic_DNA"/>
</dbReference>
<reference evidence="2 3" key="1">
    <citation type="submission" date="2020-01" db="EMBL/GenBank/DDBJ databases">
        <title>Novel species isolated from a subtropical stream in China.</title>
        <authorList>
            <person name="Lu H."/>
        </authorList>
    </citation>
    <scope>NUCLEOTIDE SEQUENCE [LARGE SCALE GENOMIC DNA]</scope>
    <source>
        <strain evidence="2 3">FT82W</strain>
    </source>
</reference>
<organism evidence="2 3">
    <name type="scientific">Duganella vulcania</name>
    <dbReference type="NCBI Taxonomy" id="2692166"/>
    <lineage>
        <taxon>Bacteria</taxon>
        <taxon>Pseudomonadati</taxon>
        <taxon>Pseudomonadota</taxon>
        <taxon>Betaproteobacteria</taxon>
        <taxon>Burkholderiales</taxon>
        <taxon>Oxalobacteraceae</taxon>
        <taxon>Telluria group</taxon>
        <taxon>Duganella</taxon>
    </lineage>
</organism>
<dbReference type="Proteomes" id="UP000470302">
    <property type="component" value="Unassembled WGS sequence"/>
</dbReference>
<proteinExistence type="predicted"/>
<gene>
    <name evidence="2" type="ORF">GTP91_08925</name>
</gene>
<dbReference type="Pfam" id="PF08867">
    <property type="entry name" value="FRG"/>
    <property type="match status" value="1"/>
</dbReference>
<dbReference type="SMART" id="SM00901">
    <property type="entry name" value="FRG"/>
    <property type="match status" value="1"/>
</dbReference>
<evidence type="ECO:0000313" key="3">
    <source>
        <dbReference type="Proteomes" id="UP000470302"/>
    </source>
</evidence>
<evidence type="ECO:0000259" key="1">
    <source>
        <dbReference type="SMART" id="SM00901"/>
    </source>
</evidence>
<feature type="domain" description="FRG" evidence="1">
    <location>
        <begin position="177"/>
        <end position="286"/>
    </location>
</feature>
<comment type="caution">
    <text evidence="2">The sequence shown here is derived from an EMBL/GenBank/DDBJ whole genome shotgun (WGS) entry which is preliminary data.</text>
</comment>
<name>A0A845FZ11_9BURK</name>
<accession>A0A845FZ11</accession>
<dbReference type="AlphaFoldDB" id="A0A845FZ11"/>
<evidence type="ECO:0000313" key="2">
    <source>
        <dbReference type="EMBL" id="MYM87304.1"/>
    </source>
</evidence>
<dbReference type="InterPro" id="IPR014966">
    <property type="entry name" value="FRG-dom"/>
</dbReference>
<sequence>MFNFLITSRSGAWDRQFYEYDRSRFLEYTNDEIAEALKDLTDDQKNVIMDWPCLFAYEGTQGIARIGRITRIKESKNTVLLEFEFDENYDPLEFGKIVEIAPLLDIREWELSRTHWAIKDEDLITRLSKAKIIRTPVIPKTSNAGGIPRSVKSDRKATSSVTSVNGFIGKIMELRGTGKETFFRGHSNRKKYKLEPSLLRKDIKGNYLYLQHEHLMYRELIISDSAEFSVDTCTLDRLVRMQHFSLPTRLLDITSNPLIALYFACKSNFGKLENGKYVGEDEGEVITFEMEPKQIKYYDSDTISCLANLVRLTKAEKDEIDLQLQTIDEFNAQPALKRLLHFIREEKAFFEPRILADHIGGITCVKGKRSNSRISSQSGAFLVFGLNAILDETGSSDFGVRRIAVKNKAEILKQLDLLNINERTVFPYIENSARYVAKKYAFQEDEK</sequence>
<protein>
    <submittedName>
        <fullName evidence="2">FRG domain-containing protein</fullName>
    </submittedName>
</protein>